<dbReference type="EMBL" id="CM055100">
    <property type="protein sequence ID" value="KAJ7543359.1"/>
    <property type="molecule type" value="Genomic_DNA"/>
</dbReference>
<gene>
    <name evidence="1" type="ORF">O6H91_09G034500</name>
</gene>
<evidence type="ECO:0000313" key="1">
    <source>
        <dbReference type="EMBL" id="KAJ7543359.1"/>
    </source>
</evidence>
<accession>A0ACC2CMV0</accession>
<proteinExistence type="predicted"/>
<evidence type="ECO:0000313" key="2">
    <source>
        <dbReference type="Proteomes" id="UP001162992"/>
    </source>
</evidence>
<organism evidence="1 2">
    <name type="scientific">Diphasiastrum complanatum</name>
    <name type="common">Issler's clubmoss</name>
    <name type="synonym">Lycopodium complanatum</name>
    <dbReference type="NCBI Taxonomy" id="34168"/>
    <lineage>
        <taxon>Eukaryota</taxon>
        <taxon>Viridiplantae</taxon>
        <taxon>Streptophyta</taxon>
        <taxon>Embryophyta</taxon>
        <taxon>Tracheophyta</taxon>
        <taxon>Lycopodiopsida</taxon>
        <taxon>Lycopodiales</taxon>
        <taxon>Lycopodiaceae</taxon>
        <taxon>Lycopodioideae</taxon>
        <taxon>Diphasiastrum</taxon>
    </lineage>
</organism>
<protein>
    <submittedName>
        <fullName evidence="1">Uncharacterized protein</fullName>
    </submittedName>
</protein>
<sequence length="118" mass="14002">MLTTRFTMVQSKKFGEPSTVLRNYACSVHSNKCDCFFAYLTVEQCRKFQEILSKDWRKNSVWTSYDPMTHNLNQSLHYMNSLSHFQTRQQRGAAVPSKRRSWWMLSRGAVVPSERRSW</sequence>
<name>A0ACC2CMV0_DIPCM</name>
<comment type="caution">
    <text evidence="1">The sequence shown here is derived from an EMBL/GenBank/DDBJ whole genome shotgun (WGS) entry which is preliminary data.</text>
</comment>
<dbReference type="Proteomes" id="UP001162992">
    <property type="component" value="Chromosome 9"/>
</dbReference>
<reference evidence="2" key="1">
    <citation type="journal article" date="2024" name="Proc. Natl. Acad. Sci. U.S.A.">
        <title>Extraordinary preservation of gene collinearity over three hundred million years revealed in homosporous lycophytes.</title>
        <authorList>
            <person name="Li C."/>
            <person name="Wickell D."/>
            <person name="Kuo L.Y."/>
            <person name="Chen X."/>
            <person name="Nie B."/>
            <person name="Liao X."/>
            <person name="Peng D."/>
            <person name="Ji J."/>
            <person name="Jenkins J."/>
            <person name="Williams M."/>
            <person name="Shu S."/>
            <person name="Plott C."/>
            <person name="Barry K."/>
            <person name="Rajasekar S."/>
            <person name="Grimwood J."/>
            <person name="Han X."/>
            <person name="Sun S."/>
            <person name="Hou Z."/>
            <person name="He W."/>
            <person name="Dai G."/>
            <person name="Sun C."/>
            <person name="Schmutz J."/>
            <person name="Leebens-Mack J.H."/>
            <person name="Li F.W."/>
            <person name="Wang L."/>
        </authorList>
    </citation>
    <scope>NUCLEOTIDE SEQUENCE [LARGE SCALE GENOMIC DNA]</scope>
    <source>
        <strain evidence="2">cv. PW_Plant_1</strain>
    </source>
</reference>
<keyword evidence="2" id="KW-1185">Reference proteome</keyword>